<sequence>MDETLDKGKQLDWIANEMEHVRLRDGNSDAYIAGRLAGLNSVRHAVESGSFTPDSPDTPQRKFKCGECGEINSAEKWNEETIKGFDTTNIFPIESKEEGADFVCPKCGAYQDNFSIEELIQNEGEQP</sequence>
<dbReference type="EMBL" id="JBHIRY010000009">
    <property type="protein sequence ID" value="MFB5761120.1"/>
    <property type="molecule type" value="Genomic_DNA"/>
</dbReference>
<dbReference type="RefSeq" id="WP_375520263.1">
    <property type="nucleotide sequence ID" value="NZ_JBHIRY010000009.1"/>
</dbReference>
<accession>A0ABV5C183</accession>
<evidence type="ECO:0000313" key="2">
    <source>
        <dbReference type="Proteomes" id="UP001580430"/>
    </source>
</evidence>
<organism evidence="1 2">
    <name type="scientific">Paenibacillus medicaginis</name>
    <dbReference type="NCBI Taxonomy" id="1470560"/>
    <lineage>
        <taxon>Bacteria</taxon>
        <taxon>Bacillati</taxon>
        <taxon>Bacillota</taxon>
        <taxon>Bacilli</taxon>
        <taxon>Bacillales</taxon>
        <taxon>Paenibacillaceae</taxon>
        <taxon>Paenibacillus</taxon>
    </lineage>
</organism>
<evidence type="ECO:0008006" key="3">
    <source>
        <dbReference type="Google" id="ProtNLM"/>
    </source>
</evidence>
<comment type="caution">
    <text evidence="1">The sequence shown here is derived from an EMBL/GenBank/DDBJ whole genome shotgun (WGS) entry which is preliminary data.</text>
</comment>
<name>A0ABV5C183_9BACL</name>
<gene>
    <name evidence="1" type="ORF">ACE5LO_12030</name>
</gene>
<reference evidence="1 2" key="1">
    <citation type="submission" date="2024-09" db="EMBL/GenBank/DDBJ databases">
        <title>Paenibacillus zeirhizospherea sp. nov., isolated from surface of the maize (Zea mays) roots in a horticulture field, Hungary.</title>
        <authorList>
            <person name="Marton D."/>
            <person name="Farkas M."/>
            <person name="Bedics A."/>
            <person name="Toth E."/>
            <person name="Tancsics A."/>
            <person name="Boka K."/>
            <person name="Marati G."/>
            <person name="Kriszt B."/>
            <person name="Cserhati M."/>
        </authorList>
    </citation>
    <scope>NUCLEOTIDE SEQUENCE [LARGE SCALE GENOMIC DNA]</scope>
    <source>
        <strain evidence="1 2">JCM 18446</strain>
    </source>
</reference>
<protein>
    <recommendedName>
        <fullName evidence="3">Rubredoxin</fullName>
    </recommendedName>
</protein>
<proteinExistence type="predicted"/>
<keyword evidence="2" id="KW-1185">Reference proteome</keyword>
<dbReference type="Proteomes" id="UP001580430">
    <property type="component" value="Unassembled WGS sequence"/>
</dbReference>
<evidence type="ECO:0000313" key="1">
    <source>
        <dbReference type="EMBL" id="MFB5761120.1"/>
    </source>
</evidence>